<accession>B0CXG1</accession>
<dbReference type="InParanoid" id="B0CXG1"/>
<proteinExistence type="predicted"/>
<organism evidence="2">
    <name type="scientific">Laccaria bicolor (strain S238N-H82 / ATCC MYA-4686)</name>
    <name type="common">Bicoloured deceiver</name>
    <name type="synonym">Laccaria laccata var. bicolor</name>
    <dbReference type="NCBI Taxonomy" id="486041"/>
    <lineage>
        <taxon>Eukaryota</taxon>
        <taxon>Fungi</taxon>
        <taxon>Dikarya</taxon>
        <taxon>Basidiomycota</taxon>
        <taxon>Agaricomycotina</taxon>
        <taxon>Agaricomycetes</taxon>
        <taxon>Agaricomycetidae</taxon>
        <taxon>Agaricales</taxon>
        <taxon>Agaricineae</taxon>
        <taxon>Hydnangiaceae</taxon>
        <taxon>Laccaria</taxon>
    </lineage>
</organism>
<dbReference type="GeneID" id="6071973"/>
<dbReference type="RefSeq" id="XP_001876981.1">
    <property type="nucleotide sequence ID" value="XM_001876946.1"/>
</dbReference>
<dbReference type="EMBL" id="DS547094">
    <property type="protein sequence ID" value="EDR12717.1"/>
    <property type="molecule type" value="Genomic_DNA"/>
</dbReference>
<reference evidence="1 2" key="1">
    <citation type="journal article" date="2008" name="Nature">
        <title>The genome of Laccaria bicolor provides insights into mycorrhizal symbiosis.</title>
        <authorList>
            <person name="Martin F."/>
            <person name="Aerts A."/>
            <person name="Ahren D."/>
            <person name="Brun A."/>
            <person name="Danchin E.G.J."/>
            <person name="Duchaussoy F."/>
            <person name="Gibon J."/>
            <person name="Kohler A."/>
            <person name="Lindquist E."/>
            <person name="Pereda V."/>
            <person name="Salamov A."/>
            <person name="Shapiro H.J."/>
            <person name="Wuyts J."/>
            <person name="Blaudez D."/>
            <person name="Buee M."/>
            <person name="Brokstein P."/>
            <person name="Canbaeck B."/>
            <person name="Cohen D."/>
            <person name="Courty P.E."/>
            <person name="Coutinho P.M."/>
            <person name="Delaruelle C."/>
            <person name="Detter J.C."/>
            <person name="Deveau A."/>
            <person name="DiFazio S."/>
            <person name="Duplessis S."/>
            <person name="Fraissinet-Tachet L."/>
            <person name="Lucic E."/>
            <person name="Frey-Klett P."/>
            <person name="Fourrey C."/>
            <person name="Feussner I."/>
            <person name="Gay G."/>
            <person name="Grimwood J."/>
            <person name="Hoegger P.J."/>
            <person name="Jain P."/>
            <person name="Kilaru S."/>
            <person name="Labbe J."/>
            <person name="Lin Y.C."/>
            <person name="Legue V."/>
            <person name="Le Tacon F."/>
            <person name="Marmeisse R."/>
            <person name="Melayah D."/>
            <person name="Montanini B."/>
            <person name="Muratet M."/>
            <person name="Nehls U."/>
            <person name="Niculita-Hirzel H."/>
            <person name="Oudot-Le Secq M.P."/>
            <person name="Peter M."/>
            <person name="Quesneville H."/>
            <person name="Rajashekar B."/>
            <person name="Reich M."/>
            <person name="Rouhier N."/>
            <person name="Schmutz J."/>
            <person name="Yin T."/>
            <person name="Chalot M."/>
            <person name="Henrissat B."/>
            <person name="Kuees U."/>
            <person name="Lucas S."/>
            <person name="Van de Peer Y."/>
            <person name="Podila G.K."/>
            <person name="Polle A."/>
            <person name="Pukkila P.J."/>
            <person name="Richardson P.M."/>
            <person name="Rouze P."/>
            <person name="Sanders I.R."/>
            <person name="Stajich J.E."/>
            <person name="Tunlid A."/>
            <person name="Tuskan G."/>
            <person name="Grigoriev I.V."/>
        </authorList>
    </citation>
    <scope>NUCLEOTIDE SEQUENCE [LARGE SCALE GENOMIC DNA]</scope>
    <source>
        <strain evidence="2">S238N-H82 / ATCC MYA-4686</strain>
    </source>
</reference>
<dbReference type="OrthoDB" id="1715602at2759"/>
<evidence type="ECO:0000313" key="2">
    <source>
        <dbReference type="Proteomes" id="UP000001194"/>
    </source>
</evidence>
<protein>
    <submittedName>
        <fullName evidence="1">Ectomycorrhizas secreted protein</fullName>
    </submittedName>
</protein>
<keyword evidence="2" id="KW-1185">Reference proteome</keyword>
<sequence length="59" mass="6638">MSVQTTRALLCLGKWSLMGFVHNNDIKKIAKLPEVPEEDGDSEGEVDMPDGWDTIMWTT</sequence>
<name>B0CXG1_LACBS</name>
<evidence type="ECO:0000313" key="1">
    <source>
        <dbReference type="EMBL" id="EDR12717.1"/>
    </source>
</evidence>
<dbReference type="Proteomes" id="UP000001194">
    <property type="component" value="Unassembled WGS sequence"/>
</dbReference>
<dbReference type="AlphaFoldDB" id="B0CXG1"/>
<gene>
    <name evidence="1" type="primary">MISSP6.6</name>
    <name evidence="1" type="ORF">LACBIDRAFT_311468</name>
</gene>
<dbReference type="KEGG" id="lbc:LACBIDRAFT_311468"/>
<dbReference type="HOGENOM" id="CLU_009123_11_0_1"/>